<gene>
    <name evidence="1" type="ORF">Tci_855500</name>
</gene>
<reference evidence="1" key="1">
    <citation type="journal article" date="2019" name="Sci. Rep.">
        <title>Draft genome of Tanacetum cinerariifolium, the natural source of mosquito coil.</title>
        <authorList>
            <person name="Yamashiro T."/>
            <person name="Shiraishi A."/>
            <person name="Satake H."/>
            <person name="Nakayama K."/>
        </authorList>
    </citation>
    <scope>NUCLEOTIDE SEQUENCE</scope>
</reference>
<organism evidence="1">
    <name type="scientific">Tanacetum cinerariifolium</name>
    <name type="common">Dalmatian daisy</name>
    <name type="synonym">Chrysanthemum cinerariifolium</name>
    <dbReference type="NCBI Taxonomy" id="118510"/>
    <lineage>
        <taxon>Eukaryota</taxon>
        <taxon>Viridiplantae</taxon>
        <taxon>Streptophyta</taxon>
        <taxon>Embryophyta</taxon>
        <taxon>Tracheophyta</taxon>
        <taxon>Spermatophyta</taxon>
        <taxon>Magnoliopsida</taxon>
        <taxon>eudicotyledons</taxon>
        <taxon>Gunneridae</taxon>
        <taxon>Pentapetalae</taxon>
        <taxon>asterids</taxon>
        <taxon>campanulids</taxon>
        <taxon>Asterales</taxon>
        <taxon>Asteraceae</taxon>
        <taxon>Asteroideae</taxon>
        <taxon>Anthemideae</taxon>
        <taxon>Anthemidinae</taxon>
        <taxon>Tanacetum</taxon>
    </lineage>
</organism>
<evidence type="ECO:0000313" key="1">
    <source>
        <dbReference type="EMBL" id="GFC83530.1"/>
    </source>
</evidence>
<proteinExistence type="predicted"/>
<accession>A0A699RAQ7</accession>
<dbReference type="AlphaFoldDB" id="A0A699RAQ7"/>
<sequence>TRRKSLGRKRLTKPESTFQELDLDAAAETFIKVIADEDSEDKAPLLWSALVEGNASLSKTLLGDNVSEDNFLARMAALIKRKKQALAEKLAKERRNRWSMAYVKSFTDAQLKEEFKKIQKAPSNIQIQAFNRTLKRTGL</sequence>
<dbReference type="EMBL" id="BKCJ011089944">
    <property type="protein sequence ID" value="GFC83530.1"/>
    <property type="molecule type" value="Genomic_DNA"/>
</dbReference>
<feature type="non-terminal residue" evidence="1">
    <location>
        <position position="1"/>
    </location>
</feature>
<comment type="caution">
    <text evidence="1">The sequence shown here is derived from an EMBL/GenBank/DDBJ whole genome shotgun (WGS) entry which is preliminary data.</text>
</comment>
<protein>
    <submittedName>
        <fullName evidence="1">Uncharacterized protein</fullName>
    </submittedName>
</protein>
<feature type="non-terminal residue" evidence="1">
    <location>
        <position position="139"/>
    </location>
</feature>
<name>A0A699RAQ7_TANCI</name>